<keyword evidence="4" id="KW-1185">Reference proteome</keyword>
<feature type="region of interest" description="Disordered" evidence="1">
    <location>
        <begin position="1"/>
        <end position="25"/>
    </location>
</feature>
<dbReference type="PANTHER" id="PTHR33065">
    <property type="entry name" value="OS07G0486400 PROTEIN"/>
    <property type="match status" value="1"/>
</dbReference>
<feature type="compositionally biased region" description="Polar residues" evidence="1">
    <location>
        <begin position="1"/>
        <end position="19"/>
    </location>
</feature>
<dbReference type="PANTHER" id="PTHR33065:SF88">
    <property type="entry name" value="OS11G0104220 PROTEIN"/>
    <property type="match status" value="1"/>
</dbReference>
<evidence type="ECO:0000313" key="3">
    <source>
        <dbReference type="EMBL" id="KAK1389939.1"/>
    </source>
</evidence>
<evidence type="ECO:0000259" key="2">
    <source>
        <dbReference type="Pfam" id="PF20241"/>
    </source>
</evidence>
<reference evidence="3" key="1">
    <citation type="submission" date="2023-02" db="EMBL/GenBank/DDBJ databases">
        <title>Genome of toxic invasive species Heracleum sosnowskyi carries increased number of genes despite the absence of recent whole-genome duplications.</title>
        <authorList>
            <person name="Schelkunov M."/>
            <person name="Shtratnikova V."/>
            <person name="Makarenko M."/>
            <person name="Klepikova A."/>
            <person name="Omelchenko D."/>
            <person name="Novikova G."/>
            <person name="Obukhova E."/>
            <person name="Bogdanov V."/>
            <person name="Penin A."/>
            <person name="Logacheva M."/>
        </authorList>
    </citation>
    <scope>NUCLEOTIDE SEQUENCE</scope>
    <source>
        <strain evidence="3">Hsosn_3</strain>
        <tissue evidence="3">Leaf</tissue>
    </source>
</reference>
<sequence>MENSPKLSADSNALESNTDGPRGNPWTDVRCEPVIDFLHAKVFTDSLGVYGYMKIIDLQGSKNFPAYDRHQFESPQRLYPSSKLGNFLPLSGRVELQCVAFTFGVYAEVQVLLYNDMYNDSAPEGQKIDEDDDEQIGVDVYGLICARCNPMLLAKDKYENHMFNVAKEDCEWIGFGSEIVLSKSLVAVPAYSELEISLNLRDFDDDEFIVQGSVCFEPSNYYAGWKVVRGVNGYYVRVGVTWKQPSALNKHWCKDDMIQRAQQVPHCPGFLASHLLEVFSLFIARPNGKEVNMYGSVNIVCSFGWCNIFSREKDEAYLLSRGCNLLPMKGPERAATPGMTFFIVVDLRDVDGNVKIKGAAHSTVGIDERQRPWFDRRLCSVVKGEKENSFVAIHYTMFSFALQAVFKVCLVWKRRSSARVNICGDIIASYDKVSYSTIYDKQFFRRVLFTRKEANSLEVLFTGKEAEERTLILSTNQVAVPMTSSLVAEVNLSYQSAKSTHRVAEIVNFQFEESCKTIRSGDVDICIGVTWKGFPYY</sequence>
<protein>
    <recommendedName>
        <fullName evidence="2">DUF6598 domain-containing protein</fullName>
    </recommendedName>
</protein>
<feature type="domain" description="DUF6598" evidence="2">
    <location>
        <begin position="275"/>
        <end position="523"/>
    </location>
</feature>
<dbReference type="EMBL" id="JAUIZM010000004">
    <property type="protein sequence ID" value="KAK1389939.1"/>
    <property type="molecule type" value="Genomic_DNA"/>
</dbReference>
<organism evidence="3 4">
    <name type="scientific">Heracleum sosnowskyi</name>
    <dbReference type="NCBI Taxonomy" id="360622"/>
    <lineage>
        <taxon>Eukaryota</taxon>
        <taxon>Viridiplantae</taxon>
        <taxon>Streptophyta</taxon>
        <taxon>Embryophyta</taxon>
        <taxon>Tracheophyta</taxon>
        <taxon>Spermatophyta</taxon>
        <taxon>Magnoliopsida</taxon>
        <taxon>eudicotyledons</taxon>
        <taxon>Gunneridae</taxon>
        <taxon>Pentapetalae</taxon>
        <taxon>asterids</taxon>
        <taxon>campanulids</taxon>
        <taxon>Apiales</taxon>
        <taxon>Apiaceae</taxon>
        <taxon>Apioideae</taxon>
        <taxon>apioid superclade</taxon>
        <taxon>Tordylieae</taxon>
        <taxon>Tordyliinae</taxon>
        <taxon>Heracleum</taxon>
    </lineage>
</organism>
<dbReference type="Proteomes" id="UP001237642">
    <property type="component" value="Unassembled WGS sequence"/>
</dbReference>
<gene>
    <name evidence="3" type="ORF">POM88_018117</name>
</gene>
<reference evidence="3" key="2">
    <citation type="submission" date="2023-05" db="EMBL/GenBank/DDBJ databases">
        <authorList>
            <person name="Schelkunov M.I."/>
        </authorList>
    </citation>
    <scope>NUCLEOTIDE SEQUENCE</scope>
    <source>
        <strain evidence="3">Hsosn_3</strain>
        <tissue evidence="3">Leaf</tissue>
    </source>
</reference>
<name>A0AAD8IRT7_9APIA</name>
<proteinExistence type="predicted"/>
<comment type="caution">
    <text evidence="3">The sequence shown here is derived from an EMBL/GenBank/DDBJ whole genome shotgun (WGS) entry which is preliminary data.</text>
</comment>
<evidence type="ECO:0000313" key="4">
    <source>
        <dbReference type="Proteomes" id="UP001237642"/>
    </source>
</evidence>
<accession>A0AAD8IRT7</accession>
<dbReference type="Pfam" id="PF20241">
    <property type="entry name" value="DUF6598"/>
    <property type="match status" value="1"/>
</dbReference>
<dbReference type="AlphaFoldDB" id="A0AAD8IRT7"/>
<dbReference type="InterPro" id="IPR046533">
    <property type="entry name" value="DUF6598"/>
</dbReference>
<evidence type="ECO:0000256" key="1">
    <source>
        <dbReference type="SAM" id="MobiDB-lite"/>
    </source>
</evidence>